<dbReference type="SUPFAM" id="SSF117074">
    <property type="entry name" value="Hypothetical protein PA1324"/>
    <property type="match status" value="1"/>
</dbReference>
<dbReference type="Pfam" id="PF24346">
    <property type="entry name" value="DUF7507"/>
    <property type="match status" value="4"/>
</dbReference>
<reference evidence="3 4" key="1">
    <citation type="submission" date="2022-09" db="EMBL/GenBank/DDBJ databases">
        <title>Chelativorans salina sp. nov., a novel slightly halophilic bacterium isolated from a saline lake sediment enrichment.</title>
        <authorList>
            <person name="Gao L."/>
            <person name="Fang B.-Z."/>
            <person name="Li W.-J."/>
        </authorList>
    </citation>
    <scope>NUCLEOTIDE SEQUENCE [LARGE SCALE GENOMIC DNA]</scope>
    <source>
        <strain evidence="3 4">EGI FJ00035</strain>
    </source>
</reference>
<evidence type="ECO:0000313" key="3">
    <source>
        <dbReference type="EMBL" id="MCT7376014.1"/>
    </source>
</evidence>
<accession>A0ABT2LNM9</accession>
<dbReference type="InterPro" id="IPR047589">
    <property type="entry name" value="DUF11_rpt"/>
</dbReference>
<dbReference type="InterPro" id="IPR051172">
    <property type="entry name" value="Chlamydia_OmcB"/>
</dbReference>
<feature type="region of interest" description="Disordered" evidence="1">
    <location>
        <begin position="1"/>
        <end position="23"/>
    </location>
</feature>
<evidence type="ECO:0000259" key="2">
    <source>
        <dbReference type="Pfam" id="PF24346"/>
    </source>
</evidence>
<dbReference type="Proteomes" id="UP001320831">
    <property type="component" value="Unassembled WGS sequence"/>
</dbReference>
<gene>
    <name evidence="3" type="ORF">N5A92_13330</name>
</gene>
<comment type="caution">
    <text evidence="3">The sequence shown here is derived from an EMBL/GenBank/DDBJ whole genome shotgun (WGS) entry which is preliminary data.</text>
</comment>
<keyword evidence="4" id="KW-1185">Reference proteome</keyword>
<name>A0ABT2LNM9_9HYPH</name>
<dbReference type="NCBIfam" id="TIGR01451">
    <property type="entry name" value="B_ant_repeat"/>
    <property type="match status" value="2"/>
</dbReference>
<dbReference type="PANTHER" id="PTHR34819:SF3">
    <property type="entry name" value="CELL SURFACE PROTEIN"/>
    <property type="match status" value="1"/>
</dbReference>
<feature type="region of interest" description="Disordered" evidence="1">
    <location>
        <begin position="215"/>
        <end position="236"/>
    </location>
</feature>
<sequence length="912" mass="97515">MDDPSGKIMNTATVTAYPKGYEGDEDRLVTDTSQDENGNPATVIEVLENPAALVLTKEGQPNLGEDGRADAGIDTITYTFTLKNQGNVTIEVTAIDDPKVGEIEGLPVTLAAGGENPAPITATYTLTEEDLLAGKVENTATASGTSTRGTAVSSNPASWTEVLDEVVDVDFEKREPDWKDVNNDDIQNTDDLLVYPLVVTNKGNTPITTLTIRDEKEGAEVKGERQDPLQPGDSDETSFQVEYTIKAEDVDNGTVENVATLTGKTARGGTIKETASHPPGGAPGEATTFAFTKAPRIRVEMSGTLDPNDANGIPEVGELIHYTITVFNQGNVTLENIRVEGVAPPQVVETAATGRAMTPDIDVEGGPLATLPAGKDDEGKTFSATHELTQDDLNEGAVLTQVKATGDPVPGDDGVQLASVEDLSDDPNDLTDNEYNDDPYSADDPVLVPLPEHRLLKVVDKQPIMPEGLARAGDVITYKVTLRNEGNTRALGARPVDAGPTFNGKPGTGSLSAFTPASVDLDSKAQQTFEAAYTLSAQDVANAAGIEGGVENTAGAAATSARDDEPIEEVEEATAKGDLPSFSATKEAQLAQVRRGERVPYTITLNPTELKSASEPITLIDTMPPGFTYIEGTATVHDEKREPKDEKMEPKVEGRRLVFENVPYTADTEEIVVQMQLGVSGAVQPGKFVNRAQVFLGDDMVSVASNVATAEVEVVTEPIFDCGDIVGKVFDDINRNGYQDEGEPGLAGARVATVGGLLITTDKHGRFHVACADLPDGRIGSTYLMKLDPRTLPTGYRIVSENPRSVRLTAGKASRINFAAAVGRVVRLDVNDAAFEPGQANLRPEWLMQMPGLISILEAEESVLRLAYIDAAVDRKLAAQRTRQLRRVIADLWKQKPGRYRLDVETRIETGK</sequence>
<feature type="domain" description="DUF7507" evidence="2">
    <location>
        <begin position="55"/>
        <end position="154"/>
    </location>
</feature>
<proteinExistence type="predicted"/>
<dbReference type="PANTHER" id="PTHR34819">
    <property type="entry name" value="LARGE CYSTEINE-RICH PERIPLASMIC PROTEIN OMCB"/>
    <property type="match status" value="1"/>
</dbReference>
<evidence type="ECO:0000256" key="1">
    <source>
        <dbReference type="SAM" id="MobiDB-lite"/>
    </source>
</evidence>
<dbReference type="InterPro" id="IPR013783">
    <property type="entry name" value="Ig-like_fold"/>
</dbReference>
<feature type="compositionally biased region" description="Basic and acidic residues" evidence="1">
    <location>
        <begin position="215"/>
        <end position="227"/>
    </location>
</feature>
<feature type="region of interest" description="Disordered" evidence="1">
    <location>
        <begin position="405"/>
        <end position="442"/>
    </location>
</feature>
<feature type="domain" description="DUF7507" evidence="2">
    <location>
        <begin position="295"/>
        <end position="411"/>
    </location>
</feature>
<protein>
    <recommendedName>
        <fullName evidence="2">DUF7507 domain-containing protein</fullName>
    </recommendedName>
</protein>
<dbReference type="Gene3D" id="2.60.40.10">
    <property type="entry name" value="Immunoglobulins"/>
    <property type="match status" value="1"/>
</dbReference>
<feature type="domain" description="DUF7507" evidence="2">
    <location>
        <begin position="465"/>
        <end position="564"/>
    </location>
</feature>
<feature type="compositionally biased region" description="Acidic residues" evidence="1">
    <location>
        <begin position="422"/>
        <end position="441"/>
    </location>
</feature>
<evidence type="ECO:0000313" key="4">
    <source>
        <dbReference type="Proteomes" id="UP001320831"/>
    </source>
</evidence>
<dbReference type="InterPro" id="IPR055354">
    <property type="entry name" value="DUF7507"/>
</dbReference>
<dbReference type="EMBL" id="JAOCZP010000003">
    <property type="protein sequence ID" value="MCT7376014.1"/>
    <property type="molecule type" value="Genomic_DNA"/>
</dbReference>
<feature type="region of interest" description="Disordered" evidence="1">
    <location>
        <begin position="358"/>
        <end position="380"/>
    </location>
</feature>
<feature type="domain" description="DUF7507" evidence="2">
    <location>
        <begin position="179"/>
        <end position="272"/>
    </location>
</feature>
<dbReference type="RefSeq" id="WP_260903413.1">
    <property type="nucleotide sequence ID" value="NZ_JAOCZP010000003.1"/>
</dbReference>
<organism evidence="3 4">
    <name type="scientific">Chelativorans salis</name>
    <dbReference type="NCBI Taxonomy" id="2978478"/>
    <lineage>
        <taxon>Bacteria</taxon>
        <taxon>Pseudomonadati</taxon>
        <taxon>Pseudomonadota</taxon>
        <taxon>Alphaproteobacteria</taxon>
        <taxon>Hyphomicrobiales</taxon>
        <taxon>Phyllobacteriaceae</taxon>
        <taxon>Chelativorans</taxon>
    </lineage>
</organism>